<protein>
    <submittedName>
        <fullName evidence="2">Uncharacterized protein</fullName>
    </submittedName>
</protein>
<comment type="caution">
    <text evidence="2">The sequence shown here is derived from an EMBL/GenBank/DDBJ whole genome shotgun (WGS) entry which is preliminary data.</text>
</comment>
<name>A0ABW0HAU2_9HYPH</name>
<feature type="region of interest" description="Disordered" evidence="1">
    <location>
        <begin position="55"/>
        <end position="94"/>
    </location>
</feature>
<evidence type="ECO:0000256" key="1">
    <source>
        <dbReference type="SAM" id="MobiDB-lite"/>
    </source>
</evidence>
<proteinExistence type="predicted"/>
<feature type="compositionally biased region" description="Basic and acidic residues" evidence="1">
    <location>
        <begin position="85"/>
        <end position="94"/>
    </location>
</feature>
<reference evidence="3" key="1">
    <citation type="journal article" date="2019" name="Int. J. Syst. Evol. Microbiol.">
        <title>The Global Catalogue of Microorganisms (GCM) 10K type strain sequencing project: providing services to taxonomists for standard genome sequencing and annotation.</title>
        <authorList>
            <consortium name="The Broad Institute Genomics Platform"/>
            <consortium name="The Broad Institute Genome Sequencing Center for Infectious Disease"/>
            <person name="Wu L."/>
            <person name="Ma J."/>
        </authorList>
    </citation>
    <scope>NUCLEOTIDE SEQUENCE [LARGE SCALE GENOMIC DNA]</scope>
    <source>
        <strain evidence="3">CGMCC 1.16326</strain>
    </source>
</reference>
<evidence type="ECO:0000313" key="2">
    <source>
        <dbReference type="EMBL" id="MFC5393069.1"/>
    </source>
</evidence>
<evidence type="ECO:0000313" key="3">
    <source>
        <dbReference type="Proteomes" id="UP001596104"/>
    </source>
</evidence>
<gene>
    <name evidence="2" type="ORF">ACFPPC_10540</name>
</gene>
<organism evidence="2 3">
    <name type="scientific">Bosea vestrisii</name>
    <dbReference type="NCBI Taxonomy" id="151416"/>
    <lineage>
        <taxon>Bacteria</taxon>
        <taxon>Pseudomonadati</taxon>
        <taxon>Pseudomonadota</taxon>
        <taxon>Alphaproteobacteria</taxon>
        <taxon>Hyphomicrobiales</taxon>
        <taxon>Boseaceae</taxon>
        <taxon>Bosea</taxon>
    </lineage>
</organism>
<sequence>MRSLKYTGPVDTLEIYDLQDPNKVIFSEHLHPNRTYELPEGDHQVVTNMVNRGLFVPPPEEKAASPGADTSRGEPAPATVPATPPEKDGKAKRS</sequence>
<keyword evidence="3" id="KW-1185">Reference proteome</keyword>
<accession>A0ABW0HAU2</accession>
<dbReference type="EMBL" id="JBHSLV010000019">
    <property type="protein sequence ID" value="MFC5393069.1"/>
    <property type="molecule type" value="Genomic_DNA"/>
</dbReference>
<dbReference type="RefSeq" id="WP_377007988.1">
    <property type="nucleotide sequence ID" value="NZ_JBHSLV010000019.1"/>
</dbReference>
<dbReference type="Proteomes" id="UP001596104">
    <property type="component" value="Unassembled WGS sequence"/>
</dbReference>